<feature type="domain" description="Response regulatory" evidence="7">
    <location>
        <begin position="526"/>
        <end position="640"/>
    </location>
</feature>
<reference evidence="9" key="1">
    <citation type="submission" date="2017-08" db="EMBL/GenBank/DDBJ databases">
        <authorList>
            <person name="Varghese N."/>
            <person name="Submissions S."/>
        </authorList>
    </citation>
    <scope>NUCLEOTIDE SEQUENCE [LARGE SCALE GENOMIC DNA]</scope>
    <source>
        <strain evidence="9">JA234</strain>
    </source>
</reference>
<organism evidence="8 9">
    <name type="scientific">Cereibacter ovatus</name>
    <dbReference type="NCBI Taxonomy" id="439529"/>
    <lineage>
        <taxon>Bacteria</taxon>
        <taxon>Pseudomonadati</taxon>
        <taxon>Pseudomonadota</taxon>
        <taxon>Alphaproteobacteria</taxon>
        <taxon>Rhodobacterales</taxon>
        <taxon>Paracoccaceae</taxon>
        <taxon>Cereibacter</taxon>
    </lineage>
</organism>
<dbReference type="Gene3D" id="3.30.565.10">
    <property type="entry name" value="Histidine kinase-like ATPase, C-terminal domain"/>
    <property type="match status" value="1"/>
</dbReference>
<feature type="coiled-coil region" evidence="5">
    <location>
        <begin position="151"/>
        <end position="185"/>
    </location>
</feature>
<dbReference type="EC" id="2.7.13.3" evidence="2"/>
<dbReference type="InterPro" id="IPR001789">
    <property type="entry name" value="Sig_transdc_resp-reg_receiver"/>
</dbReference>
<dbReference type="PRINTS" id="PR00344">
    <property type="entry name" value="BCTRLSENSOR"/>
</dbReference>
<dbReference type="SUPFAM" id="SSF52172">
    <property type="entry name" value="CheY-like"/>
    <property type="match status" value="1"/>
</dbReference>
<comment type="catalytic activity">
    <reaction evidence="1">
        <text>ATP + protein L-histidine = ADP + protein N-phospho-L-histidine.</text>
        <dbReference type="EC" id="2.7.13.3"/>
    </reaction>
</comment>
<name>A0A285CIY6_9RHOB</name>
<dbReference type="GO" id="GO:0000155">
    <property type="term" value="F:phosphorelay sensor kinase activity"/>
    <property type="evidence" value="ECO:0007669"/>
    <property type="project" value="InterPro"/>
</dbReference>
<feature type="domain" description="Histidine kinase" evidence="6">
    <location>
        <begin position="309"/>
        <end position="517"/>
    </location>
</feature>
<dbReference type="PROSITE" id="PS50110">
    <property type="entry name" value="RESPONSE_REGULATORY"/>
    <property type="match status" value="1"/>
</dbReference>
<dbReference type="PANTHER" id="PTHR43065">
    <property type="entry name" value="SENSOR HISTIDINE KINASE"/>
    <property type="match status" value="1"/>
</dbReference>
<evidence type="ECO:0000313" key="8">
    <source>
        <dbReference type="EMBL" id="SNX67490.1"/>
    </source>
</evidence>
<feature type="modified residue" description="4-aspartylphosphate" evidence="4">
    <location>
        <position position="575"/>
    </location>
</feature>
<evidence type="ECO:0000256" key="2">
    <source>
        <dbReference type="ARBA" id="ARBA00012438"/>
    </source>
</evidence>
<dbReference type="CDD" id="cd00156">
    <property type="entry name" value="REC"/>
    <property type="match status" value="1"/>
</dbReference>
<dbReference type="EMBL" id="OAOQ01000001">
    <property type="protein sequence ID" value="SNX67490.1"/>
    <property type="molecule type" value="Genomic_DNA"/>
</dbReference>
<dbReference type="Pfam" id="PF02518">
    <property type="entry name" value="HATPase_c"/>
    <property type="match status" value="1"/>
</dbReference>
<evidence type="ECO:0000259" key="7">
    <source>
        <dbReference type="PROSITE" id="PS50110"/>
    </source>
</evidence>
<evidence type="ECO:0000256" key="5">
    <source>
        <dbReference type="SAM" id="Coils"/>
    </source>
</evidence>
<evidence type="ECO:0000256" key="3">
    <source>
        <dbReference type="ARBA" id="ARBA00022553"/>
    </source>
</evidence>
<dbReference type="PANTHER" id="PTHR43065:SF42">
    <property type="entry name" value="TWO-COMPONENT SENSOR PPRA"/>
    <property type="match status" value="1"/>
</dbReference>
<keyword evidence="9" id="KW-1185">Reference proteome</keyword>
<dbReference type="SUPFAM" id="SSF55874">
    <property type="entry name" value="ATPase domain of HSP90 chaperone/DNA topoisomerase II/histidine kinase"/>
    <property type="match status" value="1"/>
</dbReference>
<dbReference type="Gene3D" id="3.30.450.20">
    <property type="entry name" value="PAS domain"/>
    <property type="match status" value="2"/>
</dbReference>
<dbReference type="CDD" id="cd00082">
    <property type="entry name" value="HisKA"/>
    <property type="match status" value="1"/>
</dbReference>
<dbReference type="SUPFAM" id="SSF55785">
    <property type="entry name" value="PYP-like sensor domain (PAS domain)"/>
    <property type="match status" value="2"/>
</dbReference>
<evidence type="ECO:0000313" key="9">
    <source>
        <dbReference type="Proteomes" id="UP000219467"/>
    </source>
</evidence>
<evidence type="ECO:0000259" key="6">
    <source>
        <dbReference type="PROSITE" id="PS50109"/>
    </source>
</evidence>
<dbReference type="InterPro" id="IPR005467">
    <property type="entry name" value="His_kinase_dom"/>
</dbReference>
<dbReference type="Pfam" id="PF12860">
    <property type="entry name" value="PAS_7"/>
    <property type="match status" value="1"/>
</dbReference>
<dbReference type="RefSeq" id="WP_097028751.1">
    <property type="nucleotide sequence ID" value="NZ_OAOQ01000001.1"/>
</dbReference>
<dbReference type="Pfam" id="PF08448">
    <property type="entry name" value="PAS_4"/>
    <property type="match status" value="1"/>
</dbReference>
<dbReference type="Proteomes" id="UP000219467">
    <property type="component" value="Unassembled WGS sequence"/>
</dbReference>
<dbReference type="InterPro" id="IPR003594">
    <property type="entry name" value="HATPase_dom"/>
</dbReference>
<dbReference type="InterPro" id="IPR035965">
    <property type="entry name" value="PAS-like_dom_sf"/>
</dbReference>
<dbReference type="InterPro" id="IPR004358">
    <property type="entry name" value="Sig_transdc_His_kin-like_C"/>
</dbReference>
<dbReference type="OrthoDB" id="9796100at2"/>
<dbReference type="InterPro" id="IPR036890">
    <property type="entry name" value="HATPase_C_sf"/>
</dbReference>
<keyword evidence="3 4" id="KW-0597">Phosphoprotein</keyword>
<evidence type="ECO:0000256" key="4">
    <source>
        <dbReference type="PROSITE-ProRule" id="PRU00169"/>
    </source>
</evidence>
<keyword evidence="5" id="KW-0175">Coiled coil</keyword>
<accession>A0A285CIY6</accession>
<dbReference type="InterPro" id="IPR003661">
    <property type="entry name" value="HisK_dim/P_dom"/>
</dbReference>
<evidence type="ECO:0000256" key="1">
    <source>
        <dbReference type="ARBA" id="ARBA00000085"/>
    </source>
</evidence>
<dbReference type="SMART" id="SM00448">
    <property type="entry name" value="REC"/>
    <property type="match status" value="1"/>
</dbReference>
<dbReference type="Gene3D" id="1.10.287.130">
    <property type="match status" value="1"/>
</dbReference>
<dbReference type="Gene3D" id="3.40.50.2300">
    <property type="match status" value="1"/>
</dbReference>
<dbReference type="InterPro" id="IPR013656">
    <property type="entry name" value="PAS_4"/>
</dbReference>
<dbReference type="InterPro" id="IPR011006">
    <property type="entry name" value="CheY-like_superfamily"/>
</dbReference>
<dbReference type="SMART" id="SM00387">
    <property type="entry name" value="HATPase_c"/>
    <property type="match status" value="1"/>
</dbReference>
<dbReference type="PROSITE" id="PS50109">
    <property type="entry name" value="HIS_KIN"/>
    <property type="match status" value="1"/>
</dbReference>
<proteinExistence type="predicted"/>
<protein>
    <recommendedName>
        <fullName evidence="2">histidine kinase</fullName>
        <ecNumber evidence="2">2.7.13.3</ecNumber>
    </recommendedName>
</protein>
<gene>
    <name evidence="8" type="ORF">SAMN05878503_101125</name>
</gene>
<dbReference type="AlphaFoldDB" id="A0A285CIY6"/>
<dbReference type="Pfam" id="PF00072">
    <property type="entry name" value="Response_reg"/>
    <property type="match status" value="1"/>
</dbReference>
<sequence>MPEKDEARAALTRAGLNLIQQGLSIYDSDLKLAVWNPRFRAMFDLPERLASEGADFAETIRCLVERGEYGPVEDVEAAVKSRVAAAQTFQPHYMERERPSGRWISVEGAPLPQGGWVTVYTDITEIKLQESLLRARSEVLSGEVLANAERLAQANRALAATNAALAEAQRELTEMEARTRLTTEMMPAHIAHVGRDLRYTYSNRRLSQVIPGRPTDILGLTGREALGDEVFDKIRPCLMRALEGEASVLEFTAEDSGTRIRSAFTPDRIGAGPINGVYILSMDVTAETQAREALIQTRKRELTAQLTSGLAHDFANLLTVILGLQGRLERLGLPDEGRQLVSATVAAARRGGGLLDQIASISGRRQLQPRPTDLAQVLSDLRLIATPTLPENVGLEIVMPAPIPPVMLDAGALQDAGLNLILNARDAIGACGGQIRLTARAVRATWIEILVEDDGPGFSEAALEHALDPFFTTKAGMGSGLGLSMVYDQIKLAGGTVRLGNRPGGGAAVQLRLPLKPADVPSQPLLVLLVEDDPDIRETVREMLRAEGHAVIEAASADEALSLIDIPGVGLVLSDVNLPGRLSGLDLAERLAARGHPARLRLMTSLPVGDPRRQRAAELAPVLPKPFDAATLAACLGALA</sequence>